<dbReference type="EMBL" id="AP005161">
    <property type="protein sequence ID" value="BAD05506.1"/>
    <property type="molecule type" value="Genomic_DNA"/>
</dbReference>
<protein>
    <submittedName>
        <fullName evidence="2">Uncharacterized protein</fullName>
    </submittedName>
</protein>
<evidence type="ECO:0000313" key="1">
    <source>
        <dbReference type="EMBL" id="BAD05506.1"/>
    </source>
</evidence>
<reference evidence="3" key="4">
    <citation type="journal article" date="2008" name="Nucleic Acids Res.">
        <title>The rice annotation project database (RAP-DB): 2008 update.</title>
        <authorList>
            <consortium name="The rice annotation project (RAP)"/>
        </authorList>
    </citation>
    <scope>GENOME REANNOTATION</scope>
    <source>
        <strain evidence="3">cv. Nipponbare</strain>
    </source>
</reference>
<reference evidence="3" key="3">
    <citation type="journal article" date="2005" name="Nature">
        <title>The map-based sequence of the rice genome.</title>
        <authorList>
            <consortium name="International rice genome sequencing project (IRGSP)"/>
            <person name="Matsumoto T."/>
            <person name="Wu J."/>
            <person name="Kanamori H."/>
            <person name="Katayose Y."/>
            <person name="Fujisawa M."/>
            <person name="Namiki N."/>
            <person name="Mizuno H."/>
            <person name="Yamamoto K."/>
            <person name="Antonio B.A."/>
            <person name="Baba T."/>
            <person name="Sakata K."/>
            <person name="Nagamura Y."/>
            <person name="Aoki H."/>
            <person name="Arikawa K."/>
            <person name="Arita K."/>
            <person name="Bito T."/>
            <person name="Chiden Y."/>
            <person name="Fujitsuka N."/>
            <person name="Fukunaka R."/>
            <person name="Hamada M."/>
            <person name="Harada C."/>
            <person name="Hayashi A."/>
            <person name="Hijishita S."/>
            <person name="Honda M."/>
            <person name="Hosokawa S."/>
            <person name="Ichikawa Y."/>
            <person name="Idonuma A."/>
            <person name="Iijima M."/>
            <person name="Ikeda M."/>
            <person name="Ikeno M."/>
            <person name="Ito K."/>
            <person name="Ito S."/>
            <person name="Ito T."/>
            <person name="Ito Y."/>
            <person name="Ito Y."/>
            <person name="Iwabuchi A."/>
            <person name="Kamiya K."/>
            <person name="Karasawa W."/>
            <person name="Kurita K."/>
            <person name="Katagiri S."/>
            <person name="Kikuta A."/>
            <person name="Kobayashi H."/>
            <person name="Kobayashi N."/>
            <person name="Machita K."/>
            <person name="Maehara T."/>
            <person name="Masukawa M."/>
            <person name="Mizubayashi T."/>
            <person name="Mukai Y."/>
            <person name="Nagasaki H."/>
            <person name="Nagata Y."/>
            <person name="Naito S."/>
            <person name="Nakashima M."/>
            <person name="Nakama Y."/>
            <person name="Nakamichi Y."/>
            <person name="Nakamura M."/>
            <person name="Meguro A."/>
            <person name="Negishi M."/>
            <person name="Ohta I."/>
            <person name="Ohta T."/>
            <person name="Okamoto M."/>
            <person name="Ono N."/>
            <person name="Saji S."/>
            <person name="Sakaguchi M."/>
            <person name="Sakai K."/>
            <person name="Shibata M."/>
            <person name="Shimokawa T."/>
            <person name="Song J."/>
            <person name="Takazaki Y."/>
            <person name="Terasawa K."/>
            <person name="Tsugane M."/>
            <person name="Tsuji K."/>
            <person name="Ueda S."/>
            <person name="Waki K."/>
            <person name="Yamagata H."/>
            <person name="Yamamoto M."/>
            <person name="Yamamoto S."/>
            <person name="Yamane H."/>
            <person name="Yoshiki S."/>
            <person name="Yoshihara R."/>
            <person name="Yukawa K."/>
            <person name="Zhong H."/>
            <person name="Yano M."/>
            <person name="Yuan Q."/>
            <person name="Ouyang S."/>
            <person name="Liu J."/>
            <person name="Jones K.M."/>
            <person name="Gansberger K."/>
            <person name="Moffat K."/>
            <person name="Hill J."/>
            <person name="Bera J."/>
            <person name="Fadrosh D."/>
            <person name="Jin S."/>
            <person name="Johri S."/>
            <person name="Kim M."/>
            <person name="Overton L."/>
            <person name="Reardon M."/>
            <person name="Tsitrin T."/>
            <person name="Vuong H."/>
            <person name="Weaver B."/>
            <person name="Ciecko A."/>
            <person name="Tallon L."/>
            <person name="Jackson J."/>
            <person name="Pai G."/>
            <person name="Aken S.V."/>
            <person name="Utterback T."/>
            <person name="Reidmuller S."/>
            <person name="Feldblyum T."/>
            <person name="Hsiao J."/>
            <person name="Zismann V."/>
            <person name="Iobst S."/>
            <person name="de Vazeille A.R."/>
            <person name="Buell C.R."/>
            <person name="Ying K."/>
            <person name="Li Y."/>
            <person name="Lu T."/>
            <person name="Huang Y."/>
            <person name="Zhao Q."/>
            <person name="Feng Q."/>
            <person name="Zhang L."/>
            <person name="Zhu J."/>
            <person name="Weng Q."/>
            <person name="Mu J."/>
            <person name="Lu Y."/>
            <person name="Fan D."/>
            <person name="Liu Y."/>
            <person name="Guan J."/>
            <person name="Zhang Y."/>
            <person name="Yu S."/>
            <person name="Liu X."/>
            <person name="Zhang Y."/>
            <person name="Hong G."/>
            <person name="Han B."/>
            <person name="Choisne N."/>
            <person name="Demange N."/>
            <person name="Orjeda G."/>
            <person name="Samain S."/>
            <person name="Cattolico L."/>
            <person name="Pelletier E."/>
            <person name="Couloux A."/>
            <person name="Segurens B."/>
            <person name="Wincker P."/>
            <person name="D'Hont A."/>
            <person name="Scarpelli C."/>
            <person name="Weissenbach J."/>
            <person name="Salanoubat M."/>
            <person name="Quetier F."/>
            <person name="Yu Y."/>
            <person name="Kim H.R."/>
            <person name="Rambo T."/>
            <person name="Currie J."/>
            <person name="Collura K."/>
            <person name="Luo M."/>
            <person name="Yang T."/>
            <person name="Ammiraju J.S.S."/>
            <person name="Engler F."/>
            <person name="Soderlund C."/>
            <person name="Wing R.A."/>
            <person name="Palmer L.E."/>
            <person name="de la Bastide M."/>
            <person name="Spiegel L."/>
            <person name="Nascimento L."/>
            <person name="Zutavern T."/>
            <person name="O'Shaughnessy A."/>
            <person name="Dike S."/>
            <person name="Dedhia N."/>
            <person name="Preston R."/>
            <person name="Balija V."/>
            <person name="McCombie W.R."/>
            <person name="Chow T."/>
            <person name="Chen H."/>
            <person name="Chung M."/>
            <person name="Chen C."/>
            <person name="Shaw J."/>
            <person name="Wu H."/>
            <person name="Hsiao K."/>
            <person name="Chao Y."/>
            <person name="Chu M."/>
            <person name="Cheng C."/>
            <person name="Hour A."/>
            <person name="Lee P."/>
            <person name="Lin S."/>
            <person name="Lin Y."/>
            <person name="Liou J."/>
            <person name="Liu S."/>
            <person name="Hsing Y."/>
            <person name="Raghuvanshi S."/>
            <person name="Mohanty A."/>
            <person name="Bharti A.K."/>
            <person name="Gaur A."/>
            <person name="Gupta V."/>
            <person name="Kumar D."/>
            <person name="Ravi V."/>
            <person name="Vij S."/>
            <person name="Kapur A."/>
            <person name="Khurana P."/>
            <person name="Khurana P."/>
            <person name="Khurana J.P."/>
            <person name="Tyagi A.K."/>
            <person name="Gaikwad K."/>
            <person name="Singh A."/>
            <person name="Dalal V."/>
            <person name="Srivastava S."/>
            <person name="Dixit A."/>
            <person name="Pal A.K."/>
            <person name="Ghazi I.A."/>
            <person name="Yadav M."/>
            <person name="Pandit A."/>
            <person name="Bhargava A."/>
            <person name="Sureshbabu K."/>
            <person name="Batra K."/>
            <person name="Sharma T.R."/>
            <person name="Mohapatra T."/>
            <person name="Singh N.K."/>
            <person name="Messing J."/>
            <person name="Nelson A.B."/>
            <person name="Fuks G."/>
            <person name="Kavchok S."/>
            <person name="Keizer G."/>
            <person name="Linton E."/>
            <person name="Llaca V."/>
            <person name="Song R."/>
            <person name="Tanyolac B."/>
            <person name="Young S."/>
            <person name="Ho-Il K."/>
            <person name="Hahn J.H."/>
            <person name="Sangsakoo G."/>
            <person name="Vanavichit A."/>
            <person name="de Mattos Luiz.A.T."/>
            <person name="Zimmer P.D."/>
            <person name="Malone G."/>
            <person name="Dellagostin O."/>
            <person name="de Oliveira A.C."/>
            <person name="Bevan M."/>
            <person name="Bancroft I."/>
            <person name="Minx P."/>
            <person name="Cordum H."/>
            <person name="Wilson R."/>
            <person name="Cheng Z."/>
            <person name="Jin W."/>
            <person name="Jiang J."/>
            <person name="Leong S.A."/>
            <person name="Iwama H."/>
            <person name="Gojobori T."/>
            <person name="Itoh T."/>
            <person name="Niimura Y."/>
            <person name="Fujii Y."/>
            <person name="Habara T."/>
            <person name="Sakai H."/>
            <person name="Sato Y."/>
            <person name="Wilson G."/>
            <person name="Kumar K."/>
            <person name="McCouch S."/>
            <person name="Juretic N."/>
            <person name="Hoen D."/>
            <person name="Wright S."/>
            <person name="Bruskiewich R."/>
            <person name="Bureau T."/>
            <person name="Miyao A."/>
            <person name="Hirochika H."/>
            <person name="Nishikawa T."/>
            <person name="Kadowaki K."/>
            <person name="Sugiura M."/>
            <person name="Burr B."/>
            <person name="Sasaki T."/>
        </authorList>
    </citation>
    <scope>NUCLEOTIDE SEQUENCE [LARGE SCALE GENOMIC DNA]</scope>
    <source>
        <strain evidence="3">cv. Nipponbare</strain>
    </source>
</reference>
<name>Q6YW08_ORYSJ</name>
<gene>
    <name evidence="2" type="ORF">OSJNBa0012K14.34</name>
    <name evidence="1" type="ORF">OSJNBa0036E18.1</name>
</gene>
<evidence type="ECO:0000313" key="2">
    <source>
        <dbReference type="EMBL" id="BAD05858.1"/>
    </source>
</evidence>
<reference evidence="2" key="2">
    <citation type="submission" date="2002-10" db="EMBL/GenBank/DDBJ databases">
        <title>Oryza sativa nipponbare(GA3) genomic DNA, chromosome 8, BAC clone:OSJNBa0012K14.</title>
        <authorList>
            <person name="Sasaki T."/>
            <person name="Matsumoto T."/>
            <person name="Katayose Y."/>
        </authorList>
    </citation>
    <scope>NUCLEOTIDE SEQUENCE</scope>
</reference>
<sequence length="77" mass="8940">MLPEFEQNLYLQMLNTVINPRNVIARTARFQIIISNLKNGTVPLDADTFVYHHSSAKFDCEDAAADDEIRRFDFQHI</sequence>
<organism evidence="2 3">
    <name type="scientific">Oryza sativa subsp. japonica</name>
    <name type="common">Rice</name>
    <dbReference type="NCBI Taxonomy" id="39947"/>
    <lineage>
        <taxon>Eukaryota</taxon>
        <taxon>Viridiplantae</taxon>
        <taxon>Streptophyta</taxon>
        <taxon>Embryophyta</taxon>
        <taxon>Tracheophyta</taxon>
        <taxon>Spermatophyta</taxon>
        <taxon>Magnoliopsida</taxon>
        <taxon>Liliopsida</taxon>
        <taxon>Poales</taxon>
        <taxon>Poaceae</taxon>
        <taxon>BOP clade</taxon>
        <taxon>Oryzoideae</taxon>
        <taxon>Oryzeae</taxon>
        <taxon>Oryzinae</taxon>
        <taxon>Oryza</taxon>
        <taxon>Oryza sativa</taxon>
    </lineage>
</organism>
<dbReference type="Proteomes" id="UP000000763">
    <property type="component" value="Chromosome 8"/>
</dbReference>
<reference evidence="1" key="1">
    <citation type="submission" date="2002-05" db="EMBL/GenBank/DDBJ databases">
        <title>Oryza sativa nipponbare(GA3) genomic DNA, chromosome 8, BAC clone:OSJNBa0036E18.</title>
        <authorList>
            <person name="Sasaki T."/>
            <person name="Matsumoto T."/>
            <person name="Katayose Y."/>
        </authorList>
    </citation>
    <scope>NUCLEOTIDE SEQUENCE</scope>
</reference>
<accession>Q6YW08</accession>
<evidence type="ECO:0000313" key="3">
    <source>
        <dbReference type="Proteomes" id="UP000000763"/>
    </source>
</evidence>
<proteinExistence type="predicted"/>
<dbReference type="EMBL" id="AP005799">
    <property type="protein sequence ID" value="BAD05858.1"/>
    <property type="molecule type" value="Genomic_DNA"/>
</dbReference>
<dbReference type="AlphaFoldDB" id="Q6YW08"/>